<evidence type="ECO:0000259" key="5">
    <source>
        <dbReference type="Pfam" id="PF01592"/>
    </source>
</evidence>
<dbReference type="Gene3D" id="1.10.10.1100">
    <property type="entry name" value="BFD-like [2Fe-2S]-binding domain"/>
    <property type="match status" value="1"/>
</dbReference>
<feature type="domain" description="BFD-like [2Fe-2S]-binding" evidence="6">
    <location>
        <begin position="188"/>
        <end position="229"/>
    </location>
</feature>
<dbReference type="GO" id="GO:0051536">
    <property type="term" value="F:iron-sulfur cluster binding"/>
    <property type="evidence" value="ECO:0007669"/>
    <property type="project" value="UniProtKB-KW"/>
</dbReference>
<evidence type="ECO:0000313" key="7">
    <source>
        <dbReference type="EMBL" id="HIH33554.1"/>
    </source>
</evidence>
<protein>
    <submittedName>
        <fullName evidence="7">Iron-sulfur cluster assembly scaffold protein</fullName>
    </submittedName>
</protein>
<dbReference type="EMBL" id="DUFJ01000107">
    <property type="protein sequence ID" value="HIH33554.1"/>
    <property type="molecule type" value="Genomic_DNA"/>
</dbReference>
<dbReference type="Proteomes" id="UP000527315">
    <property type="component" value="Unassembled WGS sequence"/>
</dbReference>
<evidence type="ECO:0000256" key="4">
    <source>
        <dbReference type="SAM" id="MobiDB-lite"/>
    </source>
</evidence>
<dbReference type="GO" id="GO:0016226">
    <property type="term" value="P:iron-sulfur cluster assembly"/>
    <property type="evidence" value="ECO:0007669"/>
    <property type="project" value="InterPro"/>
</dbReference>
<dbReference type="Pfam" id="PF04324">
    <property type="entry name" value="Fer2_BFD"/>
    <property type="match status" value="1"/>
</dbReference>
<evidence type="ECO:0000256" key="2">
    <source>
        <dbReference type="ARBA" id="ARBA00023004"/>
    </source>
</evidence>
<evidence type="ECO:0000256" key="1">
    <source>
        <dbReference type="ARBA" id="ARBA00022723"/>
    </source>
</evidence>
<dbReference type="CDD" id="cd06664">
    <property type="entry name" value="IscU_like"/>
    <property type="match status" value="1"/>
</dbReference>
<dbReference type="SUPFAM" id="SSF82649">
    <property type="entry name" value="SufE/NifU"/>
    <property type="match status" value="1"/>
</dbReference>
<dbReference type="InterPro" id="IPR002871">
    <property type="entry name" value="NIF_FeS_clus_asmbl_NifU_N"/>
</dbReference>
<evidence type="ECO:0000256" key="3">
    <source>
        <dbReference type="ARBA" id="ARBA00023014"/>
    </source>
</evidence>
<gene>
    <name evidence="7" type="ORF">HA227_04880</name>
</gene>
<feature type="region of interest" description="Disordered" evidence="4">
    <location>
        <begin position="1"/>
        <end position="21"/>
    </location>
</feature>
<sequence>MGKKKKISKKSKAKPAKKSKALHFQSPDGITTLGQDWFYSPTVKEHFFKPRNFLTNTSKTGLKQFNGTGLIGSAACGDVMRLWIKVDPQTEKLKECKWQTFGCGSAIASTSMLSVMVTENGGMKVEEALKITPQDILKRLGGLPARKIHCSVLGDKALRAAINDYFRQSGQLERVRGEGKKVIDKVLGITDEDIEHAVLEGAKTFEEVQHKTKVGVHDKACVPEVMQLIHYYRRKHFNED</sequence>
<keyword evidence="3" id="KW-0411">Iron-sulfur</keyword>
<keyword evidence="2" id="KW-0408">Iron</keyword>
<dbReference type="GO" id="GO:0005506">
    <property type="term" value="F:iron ion binding"/>
    <property type="evidence" value="ECO:0007669"/>
    <property type="project" value="InterPro"/>
</dbReference>
<dbReference type="InterPro" id="IPR041854">
    <property type="entry name" value="BFD-like_2Fe2S-bd_dom_sf"/>
</dbReference>
<name>A0A7J4KV35_9ARCH</name>
<dbReference type="PANTHER" id="PTHR10093">
    <property type="entry name" value="IRON-SULFUR CLUSTER ASSEMBLY ENZYME NIFU HOMOLOG"/>
    <property type="match status" value="1"/>
</dbReference>
<reference evidence="8" key="1">
    <citation type="journal article" date="2020" name="bioRxiv">
        <title>A rank-normalized archaeal taxonomy based on genome phylogeny resolves widespread incomplete and uneven classifications.</title>
        <authorList>
            <person name="Rinke C."/>
            <person name="Chuvochina M."/>
            <person name="Mussig A.J."/>
            <person name="Chaumeil P.-A."/>
            <person name="Waite D.W."/>
            <person name="Whitman W.B."/>
            <person name="Parks D.H."/>
            <person name="Hugenholtz P."/>
        </authorList>
    </citation>
    <scope>NUCLEOTIDE SEQUENCE [LARGE SCALE GENOMIC DNA]</scope>
</reference>
<dbReference type="InterPro" id="IPR007419">
    <property type="entry name" value="BFD-like_2Fe2S-bd_dom"/>
</dbReference>
<comment type="caution">
    <text evidence="7">The sequence shown here is derived from an EMBL/GenBank/DDBJ whole genome shotgun (WGS) entry which is preliminary data.</text>
</comment>
<dbReference type="AlphaFoldDB" id="A0A7J4KV35"/>
<proteinExistence type="predicted"/>
<organism evidence="7 8">
    <name type="scientific">Candidatus Iainarchaeum sp</name>
    <dbReference type="NCBI Taxonomy" id="3101447"/>
    <lineage>
        <taxon>Archaea</taxon>
        <taxon>Candidatus Iainarchaeota</taxon>
        <taxon>Candidatus Iainarchaeia</taxon>
        <taxon>Candidatus Iainarchaeales</taxon>
        <taxon>Candidatus Iainarchaeaceae</taxon>
        <taxon>Candidatus Iainarchaeum</taxon>
    </lineage>
</organism>
<keyword evidence="1" id="KW-0479">Metal-binding</keyword>
<dbReference type="Gene3D" id="3.90.1010.10">
    <property type="match status" value="1"/>
</dbReference>
<feature type="domain" description="NIF system FeS cluster assembly NifU N-terminal" evidence="5">
    <location>
        <begin position="39"/>
        <end position="168"/>
    </location>
</feature>
<dbReference type="Pfam" id="PF01592">
    <property type="entry name" value="NifU_N"/>
    <property type="match status" value="1"/>
</dbReference>
<accession>A0A7J4KV35</accession>
<evidence type="ECO:0000313" key="8">
    <source>
        <dbReference type="Proteomes" id="UP000527315"/>
    </source>
</evidence>
<evidence type="ECO:0000259" key="6">
    <source>
        <dbReference type="Pfam" id="PF04324"/>
    </source>
</evidence>